<dbReference type="InterPro" id="IPR043132">
    <property type="entry name" value="BCAT-like_C"/>
</dbReference>
<dbReference type="PANTHER" id="PTHR42743:SF11">
    <property type="entry name" value="AMINODEOXYCHORISMATE LYASE"/>
    <property type="match status" value="1"/>
</dbReference>
<evidence type="ECO:0000256" key="4">
    <source>
        <dbReference type="ARBA" id="ARBA00005072"/>
    </source>
</evidence>
<organism evidence="13 14">
    <name type="scientific">Hyphobacterium marinum</name>
    <dbReference type="NCBI Taxonomy" id="3116574"/>
    <lineage>
        <taxon>Bacteria</taxon>
        <taxon>Pseudomonadati</taxon>
        <taxon>Pseudomonadota</taxon>
        <taxon>Alphaproteobacteria</taxon>
        <taxon>Maricaulales</taxon>
        <taxon>Maricaulaceae</taxon>
        <taxon>Hyphobacterium</taxon>
    </lineage>
</organism>
<accession>A0ABU7LZH8</accession>
<evidence type="ECO:0000313" key="14">
    <source>
        <dbReference type="Proteomes" id="UP001310692"/>
    </source>
</evidence>
<protein>
    <recommendedName>
        <fullName evidence="7">Probable branched-chain-amino-acid aminotransferase</fullName>
        <ecNumber evidence="6">2.6.1.42</ecNumber>
    </recommendedName>
</protein>
<evidence type="ECO:0000256" key="6">
    <source>
        <dbReference type="ARBA" id="ARBA00013053"/>
    </source>
</evidence>
<evidence type="ECO:0000256" key="8">
    <source>
        <dbReference type="ARBA" id="ARBA00023304"/>
    </source>
</evidence>
<dbReference type="InterPro" id="IPR050571">
    <property type="entry name" value="Class-IV_PLP-Dep_Aminotrnsfr"/>
</dbReference>
<evidence type="ECO:0000256" key="3">
    <source>
        <dbReference type="ARBA" id="ARBA00004931"/>
    </source>
</evidence>
<evidence type="ECO:0000256" key="12">
    <source>
        <dbReference type="SAM" id="MobiDB-lite"/>
    </source>
</evidence>
<gene>
    <name evidence="13" type="ORF">V0U35_07830</name>
</gene>
<evidence type="ECO:0000313" key="13">
    <source>
        <dbReference type="EMBL" id="MEE2566590.1"/>
    </source>
</evidence>
<evidence type="ECO:0000256" key="9">
    <source>
        <dbReference type="ARBA" id="ARBA00048212"/>
    </source>
</evidence>
<evidence type="ECO:0000256" key="2">
    <source>
        <dbReference type="ARBA" id="ARBA00004824"/>
    </source>
</evidence>
<dbReference type="RefSeq" id="WP_330196138.1">
    <property type="nucleotide sequence ID" value="NZ_JAZDRO010000003.1"/>
</dbReference>
<keyword evidence="14" id="KW-1185">Reference proteome</keyword>
<comment type="similarity">
    <text evidence="5">Belongs to the class-IV pyridoxal-phosphate-dependent aminotransferase family.</text>
</comment>
<comment type="catalytic activity">
    <reaction evidence="9">
        <text>L-valine + 2-oxoglutarate = 3-methyl-2-oxobutanoate + L-glutamate</text>
        <dbReference type="Rhea" id="RHEA:24813"/>
        <dbReference type="ChEBI" id="CHEBI:11851"/>
        <dbReference type="ChEBI" id="CHEBI:16810"/>
        <dbReference type="ChEBI" id="CHEBI:29985"/>
        <dbReference type="ChEBI" id="CHEBI:57762"/>
        <dbReference type="EC" id="2.6.1.42"/>
    </reaction>
</comment>
<feature type="compositionally biased region" description="Low complexity" evidence="12">
    <location>
        <begin position="329"/>
        <end position="348"/>
    </location>
</feature>
<evidence type="ECO:0000256" key="10">
    <source>
        <dbReference type="ARBA" id="ARBA00048798"/>
    </source>
</evidence>
<keyword evidence="8" id="KW-0100">Branched-chain amino acid biosynthesis</keyword>
<dbReference type="PANTHER" id="PTHR42743">
    <property type="entry name" value="AMINO-ACID AMINOTRANSFERASE"/>
    <property type="match status" value="1"/>
</dbReference>
<dbReference type="Pfam" id="PF01063">
    <property type="entry name" value="Aminotran_4"/>
    <property type="match status" value="1"/>
</dbReference>
<evidence type="ECO:0000256" key="1">
    <source>
        <dbReference type="ARBA" id="ARBA00003109"/>
    </source>
</evidence>
<dbReference type="NCBIfam" id="NF005209">
    <property type="entry name" value="PRK06680.1"/>
    <property type="match status" value="1"/>
</dbReference>
<comment type="catalytic activity">
    <reaction evidence="10">
        <text>L-isoleucine + 2-oxoglutarate = (S)-3-methyl-2-oxopentanoate + L-glutamate</text>
        <dbReference type="Rhea" id="RHEA:24801"/>
        <dbReference type="ChEBI" id="CHEBI:16810"/>
        <dbReference type="ChEBI" id="CHEBI:29985"/>
        <dbReference type="ChEBI" id="CHEBI:35146"/>
        <dbReference type="ChEBI" id="CHEBI:58045"/>
        <dbReference type="EC" id="2.6.1.42"/>
    </reaction>
</comment>
<sequence>MSRIAYVDGRFVPHNAAAIHIEDRSVQFADAVYEVWGVKDGALLDSDGHFTRLERSLGELKIAMPVGREALAEALFELIRRNRLRNGLVYLQVSRGKARRDHAFPGPDVKPCVIATAKRVDFAALVKKAETGIAVKTMPDQRWARCDIKTVSLLANVLAKQAAKETGAQEAWLTDRDGFVTEGSSSNAWIVTPEGALVTRPASNAILNGITRRTLISVAQGRGLTFEERPFTVDEALAAREAFITNASSMLMPVVTIDGQPVGNGHPGSLTTELRTAYQDSAVAAAHKKTARAASRPVARRAKRRISSGQPTARTVEQRRERDPPCPMTRNRTFRTFFSTRSASPRRR</sequence>
<comment type="catalytic activity">
    <reaction evidence="11">
        <text>L-leucine + 2-oxoglutarate = 4-methyl-2-oxopentanoate + L-glutamate</text>
        <dbReference type="Rhea" id="RHEA:18321"/>
        <dbReference type="ChEBI" id="CHEBI:16810"/>
        <dbReference type="ChEBI" id="CHEBI:17865"/>
        <dbReference type="ChEBI" id="CHEBI:29985"/>
        <dbReference type="ChEBI" id="CHEBI:57427"/>
        <dbReference type="EC" id="2.6.1.42"/>
    </reaction>
</comment>
<reference evidence="13 14" key="1">
    <citation type="submission" date="2024-01" db="EMBL/GenBank/DDBJ databases">
        <title>Hyphobacterium bacterium isolated from marine sediment.</title>
        <authorList>
            <person name="Zhao S."/>
        </authorList>
    </citation>
    <scope>NUCLEOTIDE SEQUENCE [LARGE SCALE GENOMIC DNA]</scope>
    <source>
        <strain evidence="13 14">Y60-23</strain>
    </source>
</reference>
<dbReference type="InterPro" id="IPR036038">
    <property type="entry name" value="Aminotransferase-like"/>
</dbReference>
<dbReference type="InterPro" id="IPR043131">
    <property type="entry name" value="BCAT-like_N"/>
</dbReference>
<comment type="pathway">
    <text evidence="4">Amino-acid biosynthesis; L-leucine biosynthesis; L-leucine from 3-methyl-2-oxobutanoate: step 4/4.</text>
</comment>
<proteinExistence type="inferred from homology"/>
<evidence type="ECO:0000256" key="7">
    <source>
        <dbReference type="ARBA" id="ARBA00014472"/>
    </source>
</evidence>
<evidence type="ECO:0000256" key="5">
    <source>
        <dbReference type="ARBA" id="ARBA00009320"/>
    </source>
</evidence>
<evidence type="ECO:0000256" key="11">
    <source>
        <dbReference type="ARBA" id="ARBA00049229"/>
    </source>
</evidence>
<dbReference type="EC" id="2.6.1.42" evidence="6"/>
<feature type="region of interest" description="Disordered" evidence="12">
    <location>
        <begin position="292"/>
        <end position="348"/>
    </location>
</feature>
<dbReference type="Gene3D" id="3.20.10.10">
    <property type="entry name" value="D-amino Acid Aminotransferase, subunit A, domain 2"/>
    <property type="match status" value="1"/>
</dbReference>
<dbReference type="Proteomes" id="UP001310692">
    <property type="component" value="Unassembled WGS sequence"/>
</dbReference>
<comment type="pathway">
    <text evidence="2">Amino-acid biosynthesis; L-isoleucine biosynthesis; L-isoleucine from 2-oxobutanoate: step 4/4.</text>
</comment>
<dbReference type="InterPro" id="IPR001544">
    <property type="entry name" value="Aminotrans_IV"/>
</dbReference>
<dbReference type="Gene3D" id="3.30.470.10">
    <property type="match status" value="1"/>
</dbReference>
<comment type="caution">
    <text evidence="13">The sequence shown here is derived from an EMBL/GenBank/DDBJ whole genome shotgun (WGS) entry which is preliminary data.</text>
</comment>
<dbReference type="EMBL" id="JAZDRO010000003">
    <property type="protein sequence ID" value="MEE2566590.1"/>
    <property type="molecule type" value="Genomic_DNA"/>
</dbReference>
<dbReference type="CDD" id="cd01558">
    <property type="entry name" value="D-AAT_like"/>
    <property type="match status" value="1"/>
</dbReference>
<comment type="function">
    <text evidence="1">Acts on leucine, isoleucine and valine.</text>
</comment>
<keyword evidence="8" id="KW-0028">Amino-acid biosynthesis</keyword>
<comment type="pathway">
    <text evidence="3">Amino-acid biosynthesis; L-valine biosynthesis; L-valine from pyruvate: step 4/4.</text>
</comment>
<dbReference type="SUPFAM" id="SSF56752">
    <property type="entry name" value="D-aminoacid aminotransferase-like PLP-dependent enzymes"/>
    <property type="match status" value="1"/>
</dbReference>
<name>A0ABU7LZH8_9PROT</name>